<dbReference type="RefSeq" id="WP_143811192.1">
    <property type="nucleotide sequence ID" value="NZ_CYGY02000123.1"/>
</dbReference>
<protein>
    <submittedName>
        <fullName evidence="2">Uncharacterized protein</fullName>
    </submittedName>
</protein>
<evidence type="ECO:0000256" key="1">
    <source>
        <dbReference type="SAM" id="Phobius"/>
    </source>
</evidence>
<organism evidence="2 3">
    <name type="scientific">Paraburkholderia piptadeniae</name>
    <dbReference type="NCBI Taxonomy" id="1701573"/>
    <lineage>
        <taxon>Bacteria</taxon>
        <taxon>Pseudomonadati</taxon>
        <taxon>Pseudomonadota</taxon>
        <taxon>Betaproteobacteria</taxon>
        <taxon>Burkholderiales</taxon>
        <taxon>Burkholderiaceae</taxon>
        <taxon>Paraburkholderia</taxon>
    </lineage>
</organism>
<sequence length="79" mass="9193">MSATLGCFFLSMWLMRRRETVYGWFAVMSVAWWICGYNQVATSPWPFRSTDGWEIANTVSLLVYSASFTVFILRFCDGR</sequence>
<reference evidence="2" key="1">
    <citation type="submission" date="2016-12" db="EMBL/GenBank/DDBJ databases">
        <authorList>
            <person name="Moulin L."/>
        </authorList>
    </citation>
    <scope>NUCLEOTIDE SEQUENCE [LARGE SCALE GENOMIC DNA]</scope>
    <source>
        <strain evidence="2">STM 7183</strain>
    </source>
</reference>
<comment type="caution">
    <text evidence="2">The sequence shown here is derived from an EMBL/GenBank/DDBJ whole genome shotgun (WGS) entry which is preliminary data.</text>
</comment>
<feature type="transmembrane region" description="Helical" evidence="1">
    <location>
        <begin position="55"/>
        <end position="76"/>
    </location>
</feature>
<feature type="transmembrane region" description="Helical" evidence="1">
    <location>
        <begin position="21"/>
        <end position="40"/>
    </location>
</feature>
<evidence type="ECO:0000313" key="3">
    <source>
        <dbReference type="Proteomes" id="UP000195569"/>
    </source>
</evidence>
<dbReference type="OrthoDB" id="9147043at2"/>
<keyword evidence="1" id="KW-0812">Transmembrane</keyword>
<dbReference type="Proteomes" id="UP000195569">
    <property type="component" value="Unassembled WGS sequence"/>
</dbReference>
<keyword evidence="3" id="KW-1185">Reference proteome</keyword>
<dbReference type="AlphaFoldDB" id="A0A1N7SVZ3"/>
<accession>A0A1N7SVZ3</accession>
<keyword evidence="1" id="KW-1133">Transmembrane helix</keyword>
<proteinExistence type="predicted"/>
<evidence type="ECO:0000313" key="2">
    <source>
        <dbReference type="EMBL" id="SIT51513.1"/>
    </source>
</evidence>
<keyword evidence="1" id="KW-0472">Membrane</keyword>
<dbReference type="EMBL" id="CYGY02000123">
    <property type="protein sequence ID" value="SIT51513.1"/>
    <property type="molecule type" value="Genomic_DNA"/>
</dbReference>
<name>A0A1N7SVZ3_9BURK</name>
<gene>
    <name evidence="2" type="ORF">BN2476_1230045</name>
</gene>